<evidence type="ECO:0000313" key="9">
    <source>
        <dbReference type="Proteomes" id="UP000229757"/>
    </source>
</evidence>
<dbReference type="InterPro" id="IPR001915">
    <property type="entry name" value="Peptidase_M48"/>
</dbReference>
<protein>
    <submittedName>
        <fullName evidence="8">Peptidase, M48 family</fullName>
    </submittedName>
</protein>
<keyword evidence="3" id="KW-0479">Metal-binding</keyword>
<keyword evidence="2" id="KW-0645">Protease</keyword>
<keyword evidence="4" id="KW-0378">Hydrolase</keyword>
<dbReference type="CDD" id="cd07324">
    <property type="entry name" value="M48C_Oma1-like"/>
    <property type="match status" value="1"/>
</dbReference>
<evidence type="ECO:0000256" key="3">
    <source>
        <dbReference type="ARBA" id="ARBA00022723"/>
    </source>
</evidence>
<evidence type="ECO:0000256" key="4">
    <source>
        <dbReference type="ARBA" id="ARBA00022801"/>
    </source>
</evidence>
<evidence type="ECO:0000256" key="2">
    <source>
        <dbReference type="ARBA" id="ARBA00022670"/>
    </source>
</evidence>
<name>A0A2K8KQ75_9GAMM</name>
<sequence length="445" mass="50121">MMTTHIHLSQQCLFMLKIFRQSMFILCLTASGSGSAELGDRSIDWTNPMSQDFSDLAIRSLNKQRALTNDYWATYWLSQKILQLNLVNPRPTSQITPLIMRADSINAFAIPGNIIGLNRGLWQFASTESEFLSVLAHEMSHITLDHFSRLSSNQSQQGWVIASGILLTILLAQENPEAANAALFSTFAVTSQNQLNFSQTMELEADQLAQSLLAGAGYDSNGGRAFFQKLEQTSFTTDAYEFLSSHPLGSTRASRLANQTTSPVEPSSISAYDVVRFNLLQRADPSLTNPLADWTELADEITDPNLILAWYKTQQQQRPDDRRYLTDITRLTAQYRGFLPAHFEQLKVMRRLKDTALCSTVTAFATAIENSYATLDVLELLQQVSTQCSLGSAVEWQARWLWQSGQETQALTLLSNRLAGNNDTNQIARLKTLLKDYSERYRRFR</sequence>
<dbReference type="GO" id="GO:0004222">
    <property type="term" value="F:metalloendopeptidase activity"/>
    <property type="evidence" value="ECO:0007669"/>
    <property type="project" value="InterPro"/>
</dbReference>
<keyword evidence="5" id="KW-0862">Zinc</keyword>
<dbReference type="InterPro" id="IPR051156">
    <property type="entry name" value="Mito/Outer_Membr_Metalloprot"/>
</dbReference>
<reference evidence="8 9" key="1">
    <citation type="journal article" date="2017" name="Environ. Microbiol.">
        <title>Genomic and physiological analyses of 'Reinekea forsetii' reveal a versatile opportunistic lifestyle during spring algae blooms.</title>
        <authorList>
            <person name="Avci B."/>
            <person name="Hahnke R.L."/>
            <person name="Chafee M."/>
            <person name="Fischer T."/>
            <person name="Gruber-Vodicka H."/>
            <person name="Tegetmeyer H.E."/>
            <person name="Harder J."/>
            <person name="Fuchs B.M."/>
            <person name="Amann R.I."/>
            <person name="Teeling H."/>
        </authorList>
    </citation>
    <scope>NUCLEOTIDE SEQUENCE [LARGE SCALE GENOMIC DNA]</scope>
    <source>
        <strain evidence="8 9">Hel1_31_D35</strain>
    </source>
</reference>
<dbReference type="PANTHER" id="PTHR22726">
    <property type="entry name" value="METALLOENDOPEPTIDASE OMA1"/>
    <property type="match status" value="1"/>
</dbReference>
<evidence type="ECO:0000259" key="7">
    <source>
        <dbReference type="Pfam" id="PF01435"/>
    </source>
</evidence>
<keyword evidence="9" id="KW-1185">Reference proteome</keyword>
<dbReference type="GO" id="GO:0051603">
    <property type="term" value="P:proteolysis involved in protein catabolic process"/>
    <property type="evidence" value="ECO:0007669"/>
    <property type="project" value="TreeGrafter"/>
</dbReference>
<gene>
    <name evidence="8" type="ORF">REIFOR_01034</name>
</gene>
<keyword evidence="6" id="KW-0482">Metalloprotease</keyword>
<evidence type="ECO:0000256" key="6">
    <source>
        <dbReference type="ARBA" id="ARBA00023049"/>
    </source>
</evidence>
<dbReference type="PANTHER" id="PTHR22726:SF1">
    <property type="entry name" value="METALLOENDOPEPTIDASE OMA1, MITOCHONDRIAL"/>
    <property type="match status" value="1"/>
</dbReference>
<dbReference type="EMBL" id="CP011797">
    <property type="protein sequence ID" value="ATX76189.1"/>
    <property type="molecule type" value="Genomic_DNA"/>
</dbReference>
<dbReference type="Pfam" id="PF01435">
    <property type="entry name" value="Peptidase_M48"/>
    <property type="match status" value="1"/>
</dbReference>
<proteinExistence type="predicted"/>
<accession>A0A2K8KQ75</accession>
<comment type="cofactor">
    <cofactor evidence="1">
        <name>Zn(2+)</name>
        <dbReference type="ChEBI" id="CHEBI:29105"/>
    </cofactor>
</comment>
<dbReference type="KEGG" id="rfo:REIFOR_01034"/>
<dbReference type="GO" id="GO:0016020">
    <property type="term" value="C:membrane"/>
    <property type="evidence" value="ECO:0007669"/>
    <property type="project" value="TreeGrafter"/>
</dbReference>
<evidence type="ECO:0000256" key="5">
    <source>
        <dbReference type="ARBA" id="ARBA00022833"/>
    </source>
</evidence>
<feature type="domain" description="Peptidase M48" evidence="7">
    <location>
        <begin position="98"/>
        <end position="258"/>
    </location>
</feature>
<dbReference type="AlphaFoldDB" id="A0A2K8KQ75"/>
<dbReference type="GO" id="GO:0046872">
    <property type="term" value="F:metal ion binding"/>
    <property type="evidence" value="ECO:0007669"/>
    <property type="project" value="UniProtKB-KW"/>
</dbReference>
<organism evidence="8 9">
    <name type="scientific">Reinekea forsetii</name>
    <dbReference type="NCBI Taxonomy" id="1336806"/>
    <lineage>
        <taxon>Bacteria</taxon>
        <taxon>Pseudomonadati</taxon>
        <taxon>Pseudomonadota</taxon>
        <taxon>Gammaproteobacteria</taxon>
        <taxon>Oceanospirillales</taxon>
        <taxon>Saccharospirillaceae</taxon>
        <taxon>Reinekea</taxon>
    </lineage>
</organism>
<dbReference type="Proteomes" id="UP000229757">
    <property type="component" value="Chromosome"/>
</dbReference>
<evidence type="ECO:0000313" key="8">
    <source>
        <dbReference type="EMBL" id="ATX76189.1"/>
    </source>
</evidence>
<evidence type="ECO:0000256" key="1">
    <source>
        <dbReference type="ARBA" id="ARBA00001947"/>
    </source>
</evidence>
<dbReference type="Gene3D" id="3.30.2010.10">
    <property type="entry name" value="Metalloproteases ('zincins'), catalytic domain"/>
    <property type="match status" value="1"/>
</dbReference>